<dbReference type="GO" id="GO:0003906">
    <property type="term" value="F:DNA-(apurinic or apyrimidinic site) endonuclease activity"/>
    <property type="evidence" value="ECO:0007669"/>
    <property type="project" value="TreeGrafter"/>
</dbReference>
<dbReference type="SUPFAM" id="SSF51658">
    <property type="entry name" value="Xylose isomerase-like"/>
    <property type="match status" value="1"/>
</dbReference>
<evidence type="ECO:0000313" key="3">
    <source>
        <dbReference type="Proteomes" id="UP000189933"/>
    </source>
</evidence>
<organism evidence="2 3">
    <name type="scientific">Carboxydocella sporoproducens DSM 16521</name>
    <dbReference type="NCBI Taxonomy" id="1121270"/>
    <lineage>
        <taxon>Bacteria</taxon>
        <taxon>Bacillati</taxon>
        <taxon>Bacillota</taxon>
        <taxon>Clostridia</taxon>
        <taxon>Eubacteriales</taxon>
        <taxon>Clostridiales Family XVI. Incertae Sedis</taxon>
        <taxon>Carboxydocella</taxon>
    </lineage>
</organism>
<dbReference type="OrthoDB" id="9805666at2"/>
<proteinExistence type="predicted"/>
<keyword evidence="3" id="KW-1185">Reference proteome</keyword>
<dbReference type="InterPro" id="IPR036237">
    <property type="entry name" value="Xyl_isomerase-like_sf"/>
</dbReference>
<sequence length="281" mass="31043">MKIRFGAAGNPDSFYAAGYRSSLQMPAYLASLGLNAYEYQLSRGVRISEKMARQLGEEAVKHDVLLSVHAPYYINFASPDPQIQASSREHLLKSVEAARWLGAQRVVFHPGGAARMERETAVQLVKERLQEVIAILEDRGWTDVYLCPETMGKKNQVGTLAEVIEFCQFSPMLLPCVDFGHLNALLQGELETEAGMNRVLEDLAAGLGPDVLSKLHVHFSPVEYTTGGEKRHATVADGIPPDFRWLVPGLKAWKATPVIICESAGTQAEDACHYRDLYLEG</sequence>
<dbReference type="SMART" id="SM00518">
    <property type="entry name" value="AP2Ec"/>
    <property type="match status" value="1"/>
</dbReference>
<dbReference type="GO" id="GO:0003677">
    <property type="term" value="F:DNA binding"/>
    <property type="evidence" value="ECO:0007669"/>
    <property type="project" value="InterPro"/>
</dbReference>
<dbReference type="InterPro" id="IPR013022">
    <property type="entry name" value="Xyl_isomerase-like_TIM-brl"/>
</dbReference>
<dbReference type="PANTHER" id="PTHR21445">
    <property type="entry name" value="ENDONUCLEASE IV ENDODEOXYRIBONUCLEASE IV"/>
    <property type="match status" value="1"/>
</dbReference>
<dbReference type="GO" id="GO:0008270">
    <property type="term" value="F:zinc ion binding"/>
    <property type="evidence" value="ECO:0007669"/>
    <property type="project" value="InterPro"/>
</dbReference>
<evidence type="ECO:0000313" key="2">
    <source>
        <dbReference type="EMBL" id="SJZ52364.1"/>
    </source>
</evidence>
<dbReference type="InterPro" id="IPR001719">
    <property type="entry name" value="AP_endonuc_2"/>
</dbReference>
<dbReference type="AlphaFoldDB" id="A0A1T4LCX4"/>
<dbReference type="GO" id="GO:0008081">
    <property type="term" value="F:phosphoric diester hydrolase activity"/>
    <property type="evidence" value="ECO:0007669"/>
    <property type="project" value="TreeGrafter"/>
</dbReference>
<name>A0A1T4LCX4_9FIRM</name>
<dbReference type="Gene3D" id="3.20.20.150">
    <property type="entry name" value="Divalent-metal-dependent TIM barrel enzymes"/>
    <property type="match status" value="1"/>
</dbReference>
<accession>A0A1T4LCX4</accession>
<dbReference type="EMBL" id="FUXM01000001">
    <property type="protein sequence ID" value="SJZ52364.1"/>
    <property type="molecule type" value="Genomic_DNA"/>
</dbReference>
<dbReference type="Pfam" id="PF01261">
    <property type="entry name" value="AP_endonuc_2"/>
    <property type="match status" value="1"/>
</dbReference>
<dbReference type="RefSeq" id="WP_078664293.1">
    <property type="nucleotide sequence ID" value="NZ_FUXM01000001.1"/>
</dbReference>
<feature type="domain" description="Xylose isomerase-like TIM barrel" evidence="1">
    <location>
        <begin position="27"/>
        <end position="265"/>
    </location>
</feature>
<protein>
    <submittedName>
        <fullName evidence="2">Deoxyribonuclease-4</fullName>
    </submittedName>
</protein>
<dbReference type="GO" id="GO:0006284">
    <property type="term" value="P:base-excision repair"/>
    <property type="evidence" value="ECO:0007669"/>
    <property type="project" value="TreeGrafter"/>
</dbReference>
<dbReference type="Proteomes" id="UP000189933">
    <property type="component" value="Unassembled WGS sequence"/>
</dbReference>
<evidence type="ECO:0000259" key="1">
    <source>
        <dbReference type="Pfam" id="PF01261"/>
    </source>
</evidence>
<dbReference type="PANTHER" id="PTHR21445:SF0">
    <property type="entry name" value="APURINIC-APYRIMIDINIC ENDONUCLEASE"/>
    <property type="match status" value="1"/>
</dbReference>
<reference evidence="3" key="1">
    <citation type="submission" date="2017-02" db="EMBL/GenBank/DDBJ databases">
        <authorList>
            <person name="Varghese N."/>
            <person name="Submissions S."/>
        </authorList>
    </citation>
    <scope>NUCLEOTIDE SEQUENCE [LARGE SCALE GENOMIC DNA]</scope>
    <source>
        <strain evidence="3">DSM 16521</strain>
    </source>
</reference>
<gene>
    <name evidence="2" type="ORF">SAMN02745885_00144</name>
</gene>